<dbReference type="PANTHER" id="PTHR45947:SF3">
    <property type="entry name" value="SULFOQUINOVOSYL TRANSFERASE SQD2"/>
    <property type="match status" value="1"/>
</dbReference>
<keyword evidence="1" id="KW-0808">Transferase</keyword>
<dbReference type="InterPro" id="IPR050194">
    <property type="entry name" value="Glycosyltransferase_grp1"/>
</dbReference>
<sequence>MSEELHVVHVGPDAGTAGGMATVITLLTRSPDPGVRATTAATWTPSSRDHGLTATLGVLARLLRSRDRRPDWVHAHLSEGGSFVREGAVLLVARALGIRTAATLHGARFGEFSERHPRLVRRVLDACRLVFPLGPHAGARVAALCPDTPVRPVLNPVDLDELRTAPAPPHTADVVFGGVVGHRKGVDRLVAAWPEVRRRHPRATCLLCGPPGDLPVTDLPEGMSYAGALSRAELLGVLRSARVACLPSRDEALPMFVLESLALGVPVVTTPVGEIDQLGEEQGVALVDGDPAGLAARLGDLLADPLTCAAWGARGLAWAQEHCSVEAVSRALATSYRAA</sequence>
<dbReference type="CDD" id="cd03801">
    <property type="entry name" value="GT4_PimA-like"/>
    <property type="match status" value="1"/>
</dbReference>
<dbReference type="OrthoDB" id="477186at2"/>
<name>A0A1G6M2T0_9ACTN</name>
<gene>
    <name evidence="1" type="ORF">SAMN05660690_1660</name>
</gene>
<dbReference type="Pfam" id="PF13692">
    <property type="entry name" value="Glyco_trans_1_4"/>
    <property type="match status" value="1"/>
</dbReference>
<dbReference type="RefSeq" id="WP_091365014.1">
    <property type="nucleotide sequence ID" value="NZ_FMZF01000002.1"/>
</dbReference>
<organism evidence="1 2">
    <name type="scientific">Geodermatophilus telluris</name>
    <dbReference type="NCBI Taxonomy" id="1190417"/>
    <lineage>
        <taxon>Bacteria</taxon>
        <taxon>Bacillati</taxon>
        <taxon>Actinomycetota</taxon>
        <taxon>Actinomycetes</taxon>
        <taxon>Geodermatophilales</taxon>
        <taxon>Geodermatophilaceae</taxon>
        <taxon>Geodermatophilus</taxon>
    </lineage>
</organism>
<proteinExistence type="predicted"/>
<dbReference type="AlphaFoldDB" id="A0A1G6M2T0"/>
<protein>
    <submittedName>
        <fullName evidence="1">Glycosyltransferase involved in cell wall bisynthesis</fullName>
    </submittedName>
</protein>
<dbReference type="EMBL" id="FMZF01000002">
    <property type="protein sequence ID" value="SDC49789.1"/>
    <property type="molecule type" value="Genomic_DNA"/>
</dbReference>
<dbReference type="PANTHER" id="PTHR45947">
    <property type="entry name" value="SULFOQUINOVOSYL TRANSFERASE SQD2"/>
    <property type="match status" value="1"/>
</dbReference>
<dbReference type="Proteomes" id="UP000199416">
    <property type="component" value="Unassembled WGS sequence"/>
</dbReference>
<dbReference type="STRING" id="1190417.SAMN05660690_1660"/>
<evidence type="ECO:0000313" key="1">
    <source>
        <dbReference type="EMBL" id="SDC49789.1"/>
    </source>
</evidence>
<accession>A0A1G6M2T0</accession>
<dbReference type="SUPFAM" id="SSF53756">
    <property type="entry name" value="UDP-Glycosyltransferase/glycogen phosphorylase"/>
    <property type="match status" value="1"/>
</dbReference>
<keyword evidence="2" id="KW-1185">Reference proteome</keyword>
<evidence type="ECO:0000313" key="2">
    <source>
        <dbReference type="Proteomes" id="UP000199416"/>
    </source>
</evidence>
<reference evidence="2" key="1">
    <citation type="submission" date="2016-10" db="EMBL/GenBank/DDBJ databases">
        <authorList>
            <person name="Varghese N."/>
            <person name="Submissions S."/>
        </authorList>
    </citation>
    <scope>NUCLEOTIDE SEQUENCE [LARGE SCALE GENOMIC DNA]</scope>
    <source>
        <strain evidence="2">DSM 45421</strain>
    </source>
</reference>
<dbReference type="GO" id="GO:0016757">
    <property type="term" value="F:glycosyltransferase activity"/>
    <property type="evidence" value="ECO:0007669"/>
    <property type="project" value="TreeGrafter"/>
</dbReference>
<dbReference type="Gene3D" id="3.40.50.2000">
    <property type="entry name" value="Glycogen Phosphorylase B"/>
    <property type="match status" value="2"/>
</dbReference>